<dbReference type="AlphaFoldDB" id="A0A4C1ZV99"/>
<reference evidence="2 3" key="1">
    <citation type="journal article" date="2019" name="Commun. Biol.">
        <title>The bagworm genome reveals a unique fibroin gene that provides high tensile strength.</title>
        <authorList>
            <person name="Kono N."/>
            <person name="Nakamura H."/>
            <person name="Ohtoshi R."/>
            <person name="Tomita M."/>
            <person name="Numata K."/>
            <person name="Arakawa K."/>
        </authorList>
    </citation>
    <scope>NUCLEOTIDE SEQUENCE [LARGE SCALE GENOMIC DNA]</scope>
</reference>
<protein>
    <submittedName>
        <fullName evidence="2">Uncharacterized protein</fullName>
    </submittedName>
</protein>
<organism evidence="2 3">
    <name type="scientific">Eumeta variegata</name>
    <name type="common">Bagworm moth</name>
    <name type="synonym">Eumeta japonica</name>
    <dbReference type="NCBI Taxonomy" id="151549"/>
    <lineage>
        <taxon>Eukaryota</taxon>
        <taxon>Metazoa</taxon>
        <taxon>Ecdysozoa</taxon>
        <taxon>Arthropoda</taxon>
        <taxon>Hexapoda</taxon>
        <taxon>Insecta</taxon>
        <taxon>Pterygota</taxon>
        <taxon>Neoptera</taxon>
        <taxon>Endopterygota</taxon>
        <taxon>Lepidoptera</taxon>
        <taxon>Glossata</taxon>
        <taxon>Ditrysia</taxon>
        <taxon>Tineoidea</taxon>
        <taxon>Psychidae</taxon>
        <taxon>Oiketicinae</taxon>
        <taxon>Eumeta</taxon>
    </lineage>
</organism>
<evidence type="ECO:0000313" key="3">
    <source>
        <dbReference type="Proteomes" id="UP000299102"/>
    </source>
</evidence>
<comment type="caution">
    <text evidence="2">The sequence shown here is derived from an EMBL/GenBank/DDBJ whole genome shotgun (WGS) entry which is preliminary data.</text>
</comment>
<feature type="region of interest" description="Disordered" evidence="1">
    <location>
        <begin position="1"/>
        <end position="35"/>
    </location>
</feature>
<gene>
    <name evidence="2" type="ORF">EVAR_62178_1</name>
</gene>
<proteinExistence type="predicted"/>
<name>A0A4C1ZV99_EUMVA</name>
<sequence length="113" mass="12504">MSHVSSLGEYTEPSEPDLYKSGGQHPPPRHQPPDLNFQTAINLIRSATALVSGRPSVTDVSFNKSNRRPLAIQKVRIVFTSFTAVIAIGAFHEPKRDIVGPLRSRRTKSASRR</sequence>
<dbReference type="Proteomes" id="UP000299102">
    <property type="component" value="Unassembled WGS sequence"/>
</dbReference>
<dbReference type="EMBL" id="BGZK01002135">
    <property type="protein sequence ID" value="GBP91034.1"/>
    <property type="molecule type" value="Genomic_DNA"/>
</dbReference>
<evidence type="ECO:0000313" key="2">
    <source>
        <dbReference type="EMBL" id="GBP91034.1"/>
    </source>
</evidence>
<accession>A0A4C1ZV99</accession>
<keyword evidence="3" id="KW-1185">Reference proteome</keyword>
<evidence type="ECO:0000256" key="1">
    <source>
        <dbReference type="SAM" id="MobiDB-lite"/>
    </source>
</evidence>